<sequence length="287" mass="31961">MCMLKDSLVLVNNVNNYIWLKHLNPNLRQPLMNTDTLITYIAIAVIAAAVVFSVFAHAFKPSKGPDFTPTYTVLNQHIGDIINMSSTMGLQYGNSSAPIWVIYFLNPYDDANYTLNNVFNSTIMNMIKSGEVNLIVIPNTISYYNSGSVLQKFLPLYICTYNVNKTASLEFLQWFSLKVNENSTLALNITLSNMTSELSNLGVSVNYTACYREFNLTVSNYLSFMLDVLSWAYGLQTPSSYVLPNDLVLVGVNRVSGVAVVDENIAGYTPPLGVLINNIMTQKPFYG</sequence>
<keyword evidence="1" id="KW-1133">Transmembrane helix</keyword>
<gene>
    <name evidence="2" type="ordered locus">Cmaq_0282</name>
</gene>
<dbReference type="EMBL" id="CP000852">
    <property type="protein sequence ID" value="ABW01130.1"/>
    <property type="molecule type" value="Genomic_DNA"/>
</dbReference>
<reference evidence="2 3" key="1">
    <citation type="submission" date="2007-10" db="EMBL/GenBank/DDBJ databases">
        <title>Complete sequence of Caldivirga maquilingensis IC-167.</title>
        <authorList>
            <consortium name="US DOE Joint Genome Institute"/>
            <person name="Copeland A."/>
            <person name="Lucas S."/>
            <person name="Lapidus A."/>
            <person name="Barry K."/>
            <person name="Glavina del Rio T."/>
            <person name="Dalin E."/>
            <person name="Tice H."/>
            <person name="Pitluck S."/>
            <person name="Saunders E."/>
            <person name="Brettin T."/>
            <person name="Bruce D."/>
            <person name="Detter J.C."/>
            <person name="Han C."/>
            <person name="Schmutz J."/>
            <person name="Larimer F."/>
            <person name="Land M."/>
            <person name="Hauser L."/>
            <person name="Kyrpides N."/>
            <person name="Ivanova N."/>
            <person name="Biddle J.F."/>
            <person name="Zhang Z."/>
            <person name="Fitz-Gibbon S.T."/>
            <person name="Lowe T.M."/>
            <person name="Saltikov C."/>
            <person name="House C.H."/>
            <person name="Richardson P."/>
        </authorList>
    </citation>
    <scope>NUCLEOTIDE SEQUENCE [LARGE SCALE GENOMIC DNA]</scope>
    <source>
        <strain evidence="3">ATCC 700844 / DSM 13496 / JCM 10307 / IC-167</strain>
    </source>
</reference>
<accession>A8MAU4</accession>
<dbReference type="STRING" id="397948.Cmaq_0282"/>
<name>A8MAU4_CALMQ</name>
<organism evidence="2 3">
    <name type="scientific">Caldivirga maquilingensis (strain ATCC 700844 / DSM 13496 / JCM 10307 / IC-167)</name>
    <dbReference type="NCBI Taxonomy" id="397948"/>
    <lineage>
        <taxon>Archaea</taxon>
        <taxon>Thermoproteota</taxon>
        <taxon>Thermoprotei</taxon>
        <taxon>Thermoproteales</taxon>
        <taxon>Thermoproteaceae</taxon>
        <taxon>Caldivirga</taxon>
    </lineage>
</organism>
<dbReference type="KEGG" id="cma:Cmaq_0282"/>
<protein>
    <submittedName>
        <fullName evidence="2">Uncharacterized protein</fullName>
    </submittedName>
</protein>
<feature type="transmembrane region" description="Helical" evidence="1">
    <location>
        <begin position="37"/>
        <end position="59"/>
    </location>
</feature>
<keyword evidence="1" id="KW-0812">Transmembrane</keyword>
<dbReference type="HOGENOM" id="CLU_968384_0_0_2"/>
<dbReference type="eggNOG" id="arCOG10472">
    <property type="taxonomic scope" value="Archaea"/>
</dbReference>
<keyword evidence="1" id="KW-0472">Membrane</keyword>
<evidence type="ECO:0000313" key="3">
    <source>
        <dbReference type="Proteomes" id="UP000001137"/>
    </source>
</evidence>
<dbReference type="AlphaFoldDB" id="A8MAU4"/>
<proteinExistence type="predicted"/>
<keyword evidence="3" id="KW-1185">Reference proteome</keyword>
<evidence type="ECO:0000256" key="1">
    <source>
        <dbReference type="SAM" id="Phobius"/>
    </source>
</evidence>
<dbReference type="Proteomes" id="UP000001137">
    <property type="component" value="Chromosome"/>
</dbReference>
<evidence type="ECO:0000313" key="2">
    <source>
        <dbReference type="EMBL" id="ABW01130.1"/>
    </source>
</evidence>